<protein>
    <submittedName>
        <fullName evidence="2">Uncharacterized protein</fullName>
    </submittedName>
</protein>
<reference evidence="2" key="1">
    <citation type="submission" date="2021-12" db="EMBL/GenBank/DDBJ databases">
        <authorList>
            <person name="King R."/>
        </authorList>
    </citation>
    <scope>NUCLEOTIDE SEQUENCE</scope>
</reference>
<evidence type="ECO:0000313" key="3">
    <source>
        <dbReference type="Proteomes" id="UP001154078"/>
    </source>
</evidence>
<evidence type="ECO:0000313" key="2">
    <source>
        <dbReference type="EMBL" id="CAH0550776.1"/>
    </source>
</evidence>
<dbReference type="EMBL" id="OV121133">
    <property type="protein sequence ID" value="CAH0550776.1"/>
    <property type="molecule type" value="Genomic_DNA"/>
</dbReference>
<feature type="region of interest" description="Disordered" evidence="1">
    <location>
        <begin position="87"/>
        <end position="112"/>
    </location>
</feature>
<dbReference type="AlphaFoldDB" id="A0A9P0AYK8"/>
<evidence type="ECO:0000256" key="1">
    <source>
        <dbReference type="SAM" id="MobiDB-lite"/>
    </source>
</evidence>
<organism evidence="2 3">
    <name type="scientific">Brassicogethes aeneus</name>
    <name type="common">Rape pollen beetle</name>
    <name type="synonym">Meligethes aeneus</name>
    <dbReference type="NCBI Taxonomy" id="1431903"/>
    <lineage>
        <taxon>Eukaryota</taxon>
        <taxon>Metazoa</taxon>
        <taxon>Ecdysozoa</taxon>
        <taxon>Arthropoda</taxon>
        <taxon>Hexapoda</taxon>
        <taxon>Insecta</taxon>
        <taxon>Pterygota</taxon>
        <taxon>Neoptera</taxon>
        <taxon>Endopterygota</taxon>
        <taxon>Coleoptera</taxon>
        <taxon>Polyphaga</taxon>
        <taxon>Cucujiformia</taxon>
        <taxon>Nitidulidae</taxon>
        <taxon>Meligethinae</taxon>
        <taxon>Brassicogethes</taxon>
    </lineage>
</organism>
<accession>A0A9P0AYK8</accession>
<dbReference type="OrthoDB" id="6765938at2759"/>
<gene>
    <name evidence="2" type="ORF">MELIAE_LOCUS3517</name>
</gene>
<dbReference type="Proteomes" id="UP001154078">
    <property type="component" value="Chromosome 2"/>
</dbReference>
<sequence length="139" mass="15887">MVMNYASNVKSTDISERSQLKHDKNFNHRFSLAMDEWTSSRNRSFINLNVHTFAEGRPIFWNLGLTRIIGTRHFRCDLQKTAKSVVLNTEESETHMDAMDSKSSEDEGDDETNAGFVVKLTTSEEAEISLENGDLIRKI</sequence>
<proteinExistence type="predicted"/>
<keyword evidence="3" id="KW-1185">Reference proteome</keyword>
<name>A0A9P0AYK8_BRAAE</name>
<feature type="compositionally biased region" description="Basic and acidic residues" evidence="1">
    <location>
        <begin position="92"/>
        <end position="105"/>
    </location>
</feature>